<accession>A0A2P2QW26</accession>
<dbReference type="AlphaFoldDB" id="A0A2P2QW26"/>
<dbReference type="EMBL" id="GGEC01090684">
    <property type="protein sequence ID" value="MBX71168.1"/>
    <property type="molecule type" value="Transcribed_RNA"/>
</dbReference>
<evidence type="ECO:0000313" key="1">
    <source>
        <dbReference type="EMBL" id="MBX71168.1"/>
    </source>
</evidence>
<name>A0A2P2QW26_RHIMU</name>
<protein>
    <submittedName>
        <fullName evidence="1">Uncharacterized protein</fullName>
    </submittedName>
</protein>
<proteinExistence type="predicted"/>
<organism evidence="1">
    <name type="scientific">Rhizophora mucronata</name>
    <name type="common">Asiatic mangrove</name>
    <dbReference type="NCBI Taxonomy" id="61149"/>
    <lineage>
        <taxon>Eukaryota</taxon>
        <taxon>Viridiplantae</taxon>
        <taxon>Streptophyta</taxon>
        <taxon>Embryophyta</taxon>
        <taxon>Tracheophyta</taxon>
        <taxon>Spermatophyta</taxon>
        <taxon>Magnoliopsida</taxon>
        <taxon>eudicotyledons</taxon>
        <taxon>Gunneridae</taxon>
        <taxon>Pentapetalae</taxon>
        <taxon>rosids</taxon>
        <taxon>fabids</taxon>
        <taxon>Malpighiales</taxon>
        <taxon>Rhizophoraceae</taxon>
        <taxon>Rhizophora</taxon>
    </lineage>
</organism>
<sequence>MPKTVFISNYISEDIFLRICFDIKCTLSKMYLYYKKFEKGDNMP</sequence>
<reference evidence="1" key="1">
    <citation type="submission" date="2018-02" db="EMBL/GenBank/DDBJ databases">
        <title>Rhizophora mucronata_Transcriptome.</title>
        <authorList>
            <person name="Meera S.P."/>
            <person name="Sreeshan A."/>
            <person name="Augustine A."/>
        </authorList>
    </citation>
    <scope>NUCLEOTIDE SEQUENCE</scope>
    <source>
        <tissue evidence="1">Leaf</tissue>
    </source>
</reference>